<dbReference type="RefSeq" id="WP_037702406.1">
    <property type="nucleotide sequence ID" value="NZ_JARAWN010000406.1"/>
</dbReference>
<keyword evidence="1" id="KW-0472">Membrane</keyword>
<evidence type="ECO:0000256" key="1">
    <source>
        <dbReference type="SAM" id="Phobius"/>
    </source>
</evidence>
<keyword evidence="1" id="KW-0812">Transmembrane</keyword>
<reference evidence="2" key="1">
    <citation type="journal article" date="2023" name="Microb. Genom.">
        <title>Mesoterricola silvestris gen. nov., sp. nov., Mesoterricola sediminis sp. nov., Geothrix oryzae sp. nov., Geothrix edaphica sp. nov., Geothrix rubra sp. nov., and Geothrix limicola sp. nov., six novel members of Acidobacteriota isolated from soils.</title>
        <authorList>
            <person name="Weisberg A.J."/>
            <person name="Pearce E."/>
            <person name="Kramer C.G."/>
            <person name="Chang J.H."/>
            <person name="Clarke C.R."/>
        </authorList>
    </citation>
    <scope>NUCLEOTIDE SEQUENCE</scope>
    <source>
        <strain evidence="2">ND06-05F</strain>
    </source>
</reference>
<feature type="transmembrane region" description="Helical" evidence="1">
    <location>
        <begin position="23"/>
        <end position="44"/>
    </location>
</feature>
<sequence length="62" mass="6883">MDADEYTRMTEDERAEFLRGRHVVALAVTAAVTVVMFLVMLVLIDHYGDTPMCGTGQDYGPC</sequence>
<accession>A0AAJ2URE2</accession>
<name>A0AAJ2URE2_9ACTN</name>
<evidence type="ECO:0000313" key="3">
    <source>
        <dbReference type="Proteomes" id="UP001273589"/>
    </source>
</evidence>
<keyword evidence="1" id="KW-1133">Transmembrane helix</keyword>
<gene>
    <name evidence="2" type="ORF">PV367_37920</name>
</gene>
<proteinExistence type="predicted"/>
<organism evidence="2 3">
    <name type="scientific">Streptomyces europaeiscabiei</name>
    <dbReference type="NCBI Taxonomy" id="146819"/>
    <lineage>
        <taxon>Bacteria</taxon>
        <taxon>Bacillati</taxon>
        <taxon>Actinomycetota</taxon>
        <taxon>Actinomycetes</taxon>
        <taxon>Kitasatosporales</taxon>
        <taxon>Streptomycetaceae</taxon>
        <taxon>Streptomyces</taxon>
    </lineage>
</organism>
<dbReference type="AlphaFoldDB" id="A0AAJ2URE2"/>
<dbReference type="EMBL" id="JARAWN010000406">
    <property type="protein sequence ID" value="MDX3135446.1"/>
    <property type="molecule type" value="Genomic_DNA"/>
</dbReference>
<protein>
    <submittedName>
        <fullName evidence="2">Uncharacterized protein</fullName>
    </submittedName>
</protein>
<dbReference type="Proteomes" id="UP001273589">
    <property type="component" value="Unassembled WGS sequence"/>
</dbReference>
<comment type="caution">
    <text evidence="2">The sequence shown here is derived from an EMBL/GenBank/DDBJ whole genome shotgun (WGS) entry which is preliminary data.</text>
</comment>
<evidence type="ECO:0000313" key="2">
    <source>
        <dbReference type="EMBL" id="MDX3135446.1"/>
    </source>
</evidence>